<dbReference type="GO" id="GO:0005385">
    <property type="term" value="F:zinc ion transmembrane transporter activity"/>
    <property type="evidence" value="ECO:0007669"/>
    <property type="project" value="TreeGrafter"/>
</dbReference>
<proteinExistence type="inferred from homology"/>
<evidence type="ECO:0000256" key="5">
    <source>
        <dbReference type="SAM" id="Phobius"/>
    </source>
</evidence>
<feature type="transmembrane region" description="Helical" evidence="5">
    <location>
        <begin position="207"/>
        <end position="225"/>
    </location>
</feature>
<dbReference type="EMBL" id="JAAKZF010000035">
    <property type="protein sequence ID" value="NGO53695.1"/>
    <property type="molecule type" value="Genomic_DNA"/>
</dbReference>
<protein>
    <submittedName>
        <fullName evidence="6">ZIP family metal transporter</fullName>
    </submittedName>
</protein>
<feature type="transmembrane region" description="Helical" evidence="5">
    <location>
        <begin position="65"/>
        <end position="86"/>
    </location>
</feature>
<feature type="transmembrane region" description="Helical" evidence="5">
    <location>
        <begin position="182"/>
        <end position="201"/>
    </location>
</feature>
<dbReference type="RefSeq" id="WP_165031319.1">
    <property type="nucleotide sequence ID" value="NZ_JAAKZF010000035.1"/>
</dbReference>
<evidence type="ECO:0000313" key="7">
    <source>
        <dbReference type="Proteomes" id="UP001642900"/>
    </source>
</evidence>
<gene>
    <name evidence="6" type="ORF">G6N73_21435</name>
</gene>
<keyword evidence="3" id="KW-1003">Cell membrane</keyword>
<keyword evidence="5" id="KW-0812">Transmembrane</keyword>
<dbReference type="Proteomes" id="UP001642900">
    <property type="component" value="Unassembled WGS sequence"/>
</dbReference>
<dbReference type="PANTHER" id="PTHR11040">
    <property type="entry name" value="ZINC/IRON TRANSPORTER"/>
    <property type="match status" value="1"/>
</dbReference>
<dbReference type="AlphaFoldDB" id="A0A6G4WFV8"/>
<feature type="transmembrane region" description="Helical" evidence="5">
    <location>
        <begin position="237"/>
        <end position="256"/>
    </location>
</feature>
<evidence type="ECO:0000256" key="2">
    <source>
        <dbReference type="ARBA" id="ARBA00006939"/>
    </source>
</evidence>
<dbReference type="PANTHER" id="PTHR11040:SF211">
    <property type="entry name" value="ZINC TRANSPORTER ZIP11"/>
    <property type="match status" value="1"/>
</dbReference>
<evidence type="ECO:0000256" key="3">
    <source>
        <dbReference type="ARBA" id="ARBA00022475"/>
    </source>
</evidence>
<organism evidence="6 7">
    <name type="scientific">Allomesorhizobium camelthorni</name>
    <dbReference type="NCBI Taxonomy" id="475069"/>
    <lineage>
        <taxon>Bacteria</taxon>
        <taxon>Pseudomonadati</taxon>
        <taxon>Pseudomonadota</taxon>
        <taxon>Alphaproteobacteria</taxon>
        <taxon>Hyphomicrobiales</taxon>
        <taxon>Phyllobacteriaceae</taxon>
        <taxon>Allomesorhizobium</taxon>
    </lineage>
</organism>
<comment type="similarity">
    <text evidence="2">Belongs to the ZIP transporter (TC 2.A.5) family.</text>
</comment>
<evidence type="ECO:0000256" key="1">
    <source>
        <dbReference type="ARBA" id="ARBA00004651"/>
    </source>
</evidence>
<dbReference type="GO" id="GO:0005886">
    <property type="term" value="C:plasma membrane"/>
    <property type="evidence" value="ECO:0007669"/>
    <property type="project" value="UniProtKB-SubCell"/>
</dbReference>
<evidence type="ECO:0000256" key="4">
    <source>
        <dbReference type="ARBA" id="ARBA00022833"/>
    </source>
</evidence>
<comment type="subcellular location">
    <subcellularLocation>
        <location evidence="1">Cell membrane</location>
        <topology evidence="1">Multi-pass membrane protein</topology>
    </subcellularLocation>
</comment>
<reference evidence="6 7" key="1">
    <citation type="submission" date="2020-02" db="EMBL/GenBank/DDBJ databases">
        <title>Genome sequence of strain CCNWXJ40-4.</title>
        <authorList>
            <person name="Gao J."/>
            <person name="Sun J."/>
        </authorList>
    </citation>
    <scope>NUCLEOTIDE SEQUENCE [LARGE SCALE GENOMIC DNA]</scope>
    <source>
        <strain evidence="6 7">CCNWXJ 40-4</strain>
    </source>
</reference>
<keyword evidence="5" id="KW-1133">Transmembrane helix</keyword>
<evidence type="ECO:0000313" key="6">
    <source>
        <dbReference type="EMBL" id="NGO53695.1"/>
    </source>
</evidence>
<accession>A0A6G4WFV8</accession>
<keyword evidence="7" id="KW-1185">Reference proteome</keyword>
<keyword evidence="5" id="KW-0472">Membrane</keyword>
<name>A0A6G4WFV8_9HYPH</name>
<feature type="transmembrane region" description="Helical" evidence="5">
    <location>
        <begin position="6"/>
        <end position="29"/>
    </location>
</feature>
<feature type="transmembrane region" description="Helical" evidence="5">
    <location>
        <begin position="34"/>
        <end position="53"/>
    </location>
</feature>
<keyword evidence="4" id="KW-0862">Zinc</keyword>
<comment type="caution">
    <text evidence="6">The sequence shown here is derived from an EMBL/GenBank/DDBJ whole genome shotgun (WGS) entry which is preliminary data.</text>
</comment>
<sequence>MDGQFLIVFSVALAAALASPLGGVIAIFVRPSSLFLSIAVGLAGGVLLGTFAFEMLPKALKLSGLAVGVAGFAVGFALVYGLDLYVNRGAVAGSRAEQRQRVERFHKRHRPLGSEVTVLAGATSVEELIEGITIGVGAAIDPTVALIVGLAIFIDNISEALSIGELAREESGKDYRARTLKWTGLMGASLFGSAMAGWFLLRGLPEGVLGFLLAVGAGGMFYLTVTDLIPEAESHHYLQSAAIAVAIGFLVMLVLSELV</sequence>